<evidence type="ECO:0000313" key="2">
    <source>
        <dbReference type="EMBL" id="MFE5983686.1"/>
    </source>
</evidence>
<evidence type="ECO:0000256" key="1">
    <source>
        <dbReference type="SAM" id="MobiDB-lite"/>
    </source>
</evidence>
<sequence length="56" mass="6088">MSTWEKAKAQLEEVAGKAVRKSAHAMGNEKLAVKGGALETRGKARHMKEKGKDKLP</sequence>
<organism evidence="2 3">
    <name type="scientific">Streptomyces wedmorensis</name>
    <dbReference type="NCBI Taxonomy" id="43759"/>
    <lineage>
        <taxon>Bacteria</taxon>
        <taxon>Bacillati</taxon>
        <taxon>Actinomycetota</taxon>
        <taxon>Actinomycetes</taxon>
        <taxon>Kitasatosporales</taxon>
        <taxon>Streptomycetaceae</taxon>
        <taxon>Streptomyces</taxon>
    </lineage>
</organism>
<accession>A0ABW6J1J0</accession>
<protein>
    <recommendedName>
        <fullName evidence="4">CsbD family protein</fullName>
    </recommendedName>
</protein>
<dbReference type="Proteomes" id="UP001600424">
    <property type="component" value="Unassembled WGS sequence"/>
</dbReference>
<comment type="caution">
    <text evidence="2">The sequence shown here is derived from an EMBL/GenBank/DDBJ whole genome shotgun (WGS) entry which is preliminary data.</text>
</comment>
<proteinExistence type="predicted"/>
<keyword evidence="3" id="KW-1185">Reference proteome</keyword>
<dbReference type="EMBL" id="JBHTRV010000026">
    <property type="protein sequence ID" value="MFE5983686.1"/>
    <property type="molecule type" value="Genomic_DNA"/>
</dbReference>
<evidence type="ECO:0008006" key="4">
    <source>
        <dbReference type="Google" id="ProtNLM"/>
    </source>
</evidence>
<reference evidence="2 3" key="1">
    <citation type="submission" date="2024-09" db="EMBL/GenBank/DDBJ databases">
        <title>The Natural Products Discovery Center: Release of the First 8490 Sequenced Strains for Exploring Actinobacteria Biosynthetic Diversity.</title>
        <authorList>
            <person name="Kalkreuter E."/>
            <person name="Kautsar S.A."/>
            <person name="Yang D."/>
            <person name="Bader C.D."/>
            <person name="Teijaro C.N."/>
            <person name="Fluegel L."/>
            <person name="Davis C.M."/>
            <person name="Simpson J.R."/>
            <person name="Lauterbach L."/>
            <person name="Steele A.D."/>
            <person name="Gui C."/>
            <person name="Meng S."/>
            <person name="Li G."/>
            <person name="Viehrig K."/>
            <person name="Ye F."/>
            <person name="Su P."/>
            <person name="Kiefer A.F."/>
            <person name="Nichols A."/>
            <person name="Cepeda A.J."/>
            <person name="Yan W."/>
            <person name="Fan B."/>
            <person name="Jiang Y."/>
            <person name="Adhikari A."/>
            <person name="Zheng C.-J."/>
            <person name="Schuster L."/>
            <person name="Cowan T.M."/>
            <person name="Smanski M.J."/>
            <person name="Chevrette M.G."/>
            <person name="De Carvalho L.P.S."/>
            <person name="Shen B."/>
        </authorList>
    </citation>
    <scope>NUCLEOTIDE SEQUENCE [LARGE SCALE GENOMIC DNA]</scope>
    <source>
        <strain evidence="2 3">NPDC056472</strain>
    </source>
</reference>
<name>A0ABW6J1J0_STRWE</name>
<evidence type="ECO:0000313" key="3">
    <source>
        <dbReference type="Proteomes" id="UP001600424"/>
    </source>
</evidence>
<gene>
    <name evidence="2" type="ORF">ACFQ63_28840</name>
</gene>
<dbReference type="RefSeq" id="WP_386256024.1">
    <property type="nucleotide sequence ID" value="NZ_JBHTRV010000026.1"/>
</dbReference>
<feature type="region of interest" description="Disordered" evidence="1">
    <location>
        <begin position="34"/>
        <end position="56"/>
    </location>
</feature>